<dbReference type="SMART" id="SM00382">
    <property type="entry name" value="AAA"/>
    <property type="match status" value="2"/>
</dbReference>
<dbReference type="GO" id="GO:0090374">
    <property type="term" value="P:oligopeptide export from mitochondrion"/>
    <property type="evidence" value="ECO:0007669"/>
    <property type="project" value="TreeGrafter"/>
</dbReference>
<dbReference type="Pfam" id="PF00005">
    <property type="entry name" value="ABC_tran"/>
    <property type="match status" value="2"/>
</dbReference>
<comment type="similarity">
    <text evidence="2">Belongs to the ABC transporter superfamily. ABCB family. Multidrug resistance exporter (TC 3.A.1.201) subfamily.</text>
</comment>
<evidence type="ECO:0000313" key="14">
    <source>
        <dbReference type="EMBL" id="KPI42307.1"/>
    </source>
</evidence>
<feature type="transmembrane region" description="Helical" evidence="11">
    <location>
        <begin position="304"/>
        <end position="327"/>
    </location>
</feature>
<comment type="subcellular location">
    <subcellularLocation>
        <location evidence="1">Membrane</location>
        <topology evidence="1">Multi-pass membrane protein</topology>
    </subcellularLocation>
</comment>
<dbReference type="PANTHER" id="PTHR43394:SF11">
    <property type="entry name" value="ATP-BINDING CASSETTE TRANSPORTER"/>
    <property type="match status" value="1"/>
</dbReference>
<dbReference type="GeneID" id="28741931"/>
<evidence type="ECO:0000256" key="3">
    <source>
        <dbReference type="ARBA" id="ARBA00022448"/>
    </source>
</evidence>
<dbReference type="OrthoDB" id="6500128at2759"/>
<evidence type="ECO:0000259" key="13">
    <source>
        <dbReference type="PROSITE" id="PS50929"/>
    </source>
</evidence>
<dbReference type="InterPro" id="IPR011527">
    <property type="entry name" value="ABC1_TM_dom"/>
</dbReference>
<evidence type="ECO:0000256" key="4">
    <source>
        <dbReference type="ARBA" id="ARBA00022692"/>
    </source>
</evidence>
<protein>
    <submittedName>
        <fullName evidence="14">Leptomycin B resistance protein pmd1</fullName>
    </submittedName>
</protein>
<dbReference type="PROSITE" id="PS50929">
    <property type="entry name" value="ABC_TM1F"/>
    <property type="match status" value="2"/>
</dbReference>
<dbReference type="InterPro" id="IPR003439">
    <property type="entry name" value="ABC_transporter-like_ATP-bd"/>
</dbReference>
<feature type="compositionally biased region" description="Polar residues" evidence="10">
    <location>
        <begin position="653"/>
        <end position="665"/>
    </location>
</feature>
<dbReference type="SUPFAM" id="SSF90123">
    <property type="entry name" value="ABC transporter transmembrane region"/>
    <property type="match status" value="2"/>
</dbReference>
<keyword evidence="9 11" id="KW-0472">Membrane</keyword>
<dbReference type="InterPro" id="IPR027417">
    <property type="entry name" value="P-loop_NTPase"/>
</dbReference>
<feature type="transmembrane region" description="Helical" evidence="11">
    <location>
        <begin position="772"/>
        <end position="799"/>
    </location>
</feature>
<keyword evidence="7" id="KW-0067">ATP-binding</keyword>
<dbReference type="InterPro" id="IPR036640">
    <property type="entry name" value="ABC1_TM_sf"/>
</dbReference>
<proteinExistence type="inferred from homology"/>
<comment type="caution">
    <text evidence="14">The sequence shown here is derived from an EMBL/GenBank/DDBJ whole genome shotgun (WGS) entry which is preliminary data.</text>
</comment>
<feature type="transmembrane region" description="Helical" evidence="11">
    <location>
        <begin position="873"/>
        <end position="898"/>
    </location>
</feature>
<dbReference type="GO" id="GO:0015421">
    <property type="term" value="F:ABC-type oligopeptide transporter activity"/>
    <property type="evidence" value="ECO:0007669"/>
    <property type="project" value="TreeGrafter"/>
</dbReference>
<evidence type="ECO:0000256" key="11">
    <source>
        <dbReference type="SAM" id="Phobius"/>
    </source>
</evidence>
<feature type="transmembrane region" description="Helical" evidence="11">
    <location>
        <begin position="27"/>
        <end position="51"/>
    </location>
</feature>
<evidence type="ECO:0000256" key="5">
    <source>
        <dbReference type="ARBA" id="ARBA00022737"/>
    </source>
</evidence>
<feature type="transmembrane region" description="Helical" evidence="11">
    <location>
        <begin position="843"/>
        <end position="867"/>
    </location>
</feature>
<dbReference type="CDD" id="cd18578">
    <property type="entry name" value="ABC_6TM_Pgp_ABCB1_D2_like"/>
    <property type="match status" value="1"/>
</dbReference>
<evidence type="ECO:0000256" key="2">
    <source>
        <dbReference type="ARBA" id="ARBA00007577"/>
    </source>
</evidence>
<dbReference type="FunFam" id="1.20.1560.10:FF:000057">
    <property type="entry name" value="ABC multidrug transporter SitT"/>
    <property type="match status" value="2"/>
</dbReference>
<dbReference type="FunFam" id="3.40.50.300:FF:000913">
    <property type="entry name" value="ABC multidrug transporter SitT"/>
    <property type="match status" value="1"/>
</dbReference>
<keyword evidence="3" id="KW-0813">Transport</keyword>
<keyword evidence="5" id="KW-0677">Repeat</keyword>
<dbReference type="InterPro" id="IPR003593">
    <property type="entry name" value="AAA+_ATPase"/>
</dbReference>
<evidence type="ECO:0000259" key="12">
    <source>
        <dbReference type="PROSITE" id="PS50893"/>
    </source>
</evidence>
<evidence type="ECO:0000256" key="6">
    <source>
        <dbReference type="ARBA" id="ARBA00022741"/>
    </source>
</evidence>
<evidence type="ECO:0000313" key="15">
    <source>
        <dbReference type="Proteomes" id="UP000038010"/>
    </source>
</evidence>
<keyword evidence="8 11" id="KW-1133">Transmembrane helix</keyword>
<dbReference type="Proteomes" id="UP000038010">
    <property type="component" value="Unassembled WGS sequence"/>
</dbReference>
<dbReference type="EMBL" id="LFJN01000007">
    <property type="protein sequence ID" value="KPI42307.1"/>
    <property type="molecule type" value="Genomic_DNA"/>
</dbReference>
<dbReference type="PANTHER" id="PTHR43394">
    <property type="entry name" value="ATP-DEPENDENT PERMEASE MDL1, MITOCHONDRIAL"/>
    <property type="match status" value="1"/>
</dbReference>
<dbReference type="RefSeq" id="XP_018002270.1">
    <property type="nucleotide sequence ID" value="XM_018150051.1"/>
</dbReference>
<dbReference type="GO" id="GO:0005524">
    <property type="term" value="F:ATP binding"/>
    <property type="evidence" value="ECO:0007669"/>
    <property type="project" value="UniProtKB-KW"/>
</dbReference>
<evidence type="ECO:0000256" key="10">
    <source>
        <dbReference type="SAM" id="MobiDB-lite"/>
    </source>
</evidence>
<feature type="transmembrane region" description="Helical" evidence="11">
    <location>
        <begin position="990"/>
        <end position="1012"/>
    </location>
</feature>
<dbReference type="VEuPathDB" id="FungiDB:AB675_9510"/>
<dbReference type="GO" id="GO:0016887">
    <property type="term" value="F:ATP hydrolysis activity"/>
    <property type="evidence" value="ECO:0007669"/>
    <property type="project" value="InterPro"/>
</dbReference>
<feature type="domain" description="ABC transmembrane type-1" evidence="13">
    <location>
        <begin position="31"/>
        <end position="329"/>
    </location>
</feature>
<sequence length="1318" mass="142291">MKGRGFFRRLTSYARLLVYANPSKLDYALLVVGTIASIAAGVPFPVLGILFGELIDDINSATCAVDPSGSPSYQNAVNDKVLTVTYIGLGQLCFIYTYILCWNLSGERLAQRLRETYFLSLLRQEPSFFDDLPSGEVSSRLNNEITTIQDGTSQKVGIVLQALSFFVTAYVIAFIKDAKLGGMLVSLVPAFMAMTLIGSYYIGKYSGAASKFVAASASIASEALSNILVVHAFNANTKLEARFSQKLIGAKESGVKKAVATSIQSGVLYFVAYAANALAFWQGSRTIAAAVANGNSGATVGTTYTVIFILIDATLVLSSVAPFIQVFGAAQAGFSKLEEHIDHKSKIDGTSDTIGVKLERVHGDVELRNVSFTYPSRPDTQVLKDVSLICPAGKQTAIIGLSGSGKSTIAALVTRLYDPERGAVYLDGHDLTQLNVKSLRSHFSLVQQEPSLLDRSILENIAHGLINSHKHAHLHATLVGPALADFAADLRRGMSMEETARLRGKEVVEIVDLVVDAAKLADADGFIRRLQAGYGTTTGSKGLLISGGQKQRISIARALVKDPAVLVLDEATASLDSVSELRIQADLEKVAVGRTVIVIAHRLSTIQNSDNIIVMRNGGVVEQGSHTVLLEQDGAYADLLRLQNLSKEDMKSLHSSRSTLTLNEDSSGKVKEVVTKKNSAPSEDNESDPPAVEDRVNSDDVSGGLGKSRSLWSIIKALAPLFRRYVIVLILAFTAALVVGSTYSASALIFGNTVGALSPCEEASSIRSAGRFFGLMFFVLALVEFFANIVSWSGFGWIAERVLFKVRVLMFRTLLEQDLQWHQSEGRSPLILLNFITRDGGSLGGLTGSIIGTILSILVNLVIAIILTHVVAWKIAIVCLAGVPIILGFGYMQLVVLARFEAKHQEAFARSVGITVEAVEQIKTVAIHGLEEETVGSYRRSLQGPIRETTRRTAYATMWLALAIGFPTFIYALAYWWGTTRIIAGDYDQVQFFIVVLALLMSAQLWGQMFALAPDVSRAKAAVSRILNLLDLGSEKKLSGRLEDFQIEDKDEVDPEKVVNIAEKVPPASGGVSVGINSVEFAYPARPEVQVLHGMSIDVKSGQFCALVGPSGAGKSTIIALLERMYHPSSGSVHIDGVDIATREGSSFRDQVALVPQDSVLFEGTVRFNVALGVRPGEEASDRDIEEACKLANIHDTIMNMPDGYNTDVGPGGSQLSGGQKQRLAIARALIRKPRLLLLDESTSALDAESEQLLQAGLERAARNITVIAIAHRLHTIRKADVIFLIESGRCVDRGTHDELLLRSESYRVNAMHQAVDA</sequence>
<dbReference type="GO" id="GO:0005743">
    <property type="term" value="C:mitochondrial inner membrane"/>
    <property type="evidence" value="ECO:0007669"/>
    <property type="project" value="TreeGrafter"/>
</dbReference>
<accession>A0A0N1P0I7</accession>
<feature type="transmembrane region" description="Helical" evidence="11">
    <location>
        <begin position="956"/>
        <end position="978"/>
    </location>
</feature>
<dbReference type="InterPro" id="IPR039421">
    <property type="entry name" value="Type_1_exporter"/>
</dbReference>
<feature type="domain" description="ABC transporter" evidence="12">
    <location>
        <begin position="1074"/>
        <end position="1313"/>
    </location>
</feature>
<feature type="domain" description="ABC transporter" evidence="12">
    <location>
        <begin position="365"/>
        <end position="642"/>
    </location>
</feature>
<keyword evidence="4 11" id="KW-0812">Transmembrane</keyword>
<feature type="compositionally biased region" description="Basic and acidic residues" evidence="10">
    <location>
        <begin position="666"/>
        <end position="675"/>
    </location>
</feature>
<name>A0A0N1P0I7_9EURO</name>
<evidence type="ECO:0000256" key="8">
    <source>
        <dbReference type="ARBA" id="ARBA00022989"/>
    </source>
</evidence>
<dbReference type="InterPro" id="IPR017871">
    <property type="entry name" value="ABC_transporter-like_CS"/>
</dbReference>
<dbReference type="Pfam" id="PF00664">
    <property type="entry name" value="ABC_membrane"/>
    <property type="match status" value="2"/>
</dbReference>
<feature type="transmembrane region" description="Helical" evidence="11">
    <location>
        <begin position="81"/>
        <end position="104"/>
    </location>
</feature>
<organism evidence="14 15">
    <name type="scientific">Cyphellophora attinorum</name>
    <dbReference type="NCBI Taxonomy" id="1664694"/>
    <lineage>
        <taxon>Eukaryota</taxon>
        <taxon>Fungi</taxon>
        <taxon>Dikarya</taxon>
        <taxon>Ascomycota</taxon>
        <taxon>Pezizomycotina</taxon>
        <taxon>Eurotiomycetes</taxon>
        <taxon>Chaetothyriomycetidae</taxon>
        <taxon>Chaetothyriales</taxon>
        <taxon>Cyphellophoraceae</taxon>
        <taxon>Cyphellophora</taxon>
    </lineage>
</organism>
<evidence type="ECO:0000256" key="9">
    <source>
        <dbReference type="ARBA" id="ARBA00023136"/>
    </source>
</evidence>
<evidence type="ECO:0000256" key="7">
    <source>
        <dbReference type="ARBA" id="ARBA00022840"/>
    </source>
</evidence>
<keyword evidence="6" id="KW-0547">Nucleotide-binding</keyword>
<dbReference type="CDD" id="cd18577">
    <property type="entry name" value="ABC_6TM_Pgp_ABCB1_D1_like"/>
    <property type="match status" value="1"/>
</dbReference>
<feature type="domain" description="ABC transmembrane type-1" evidence="13">
    <location>
        <begin position="730"/>
        <end position="1018"/>
    </location>
</feature>
<feature type="transmembrane region" description="Helical" evidence="11">
    <location>
        <begin position="725"/>
        <end position="752"/>
    </location>
</feature>
<dbReference type="SUPFAM" id="SSF52540">
    <property type="entry name" value="P-loop containing nucleoside triphosphate hydrolases"/>
    <property type="match status" value="2"/>
</dbReference>
<feature type="region of interest" description="Disordered" evidence="10">
    <location>
        <begin position="653"/>
        <end position="706"/>
    </location>
</feature>
<feature type="transmembrane region" description="Helical" evidence="11">
    <location>
        <begin position="181"/>
        <end position="202"/>
    </location>
</feature>
<dbReference type="Gene3D" id="1.20.1560.10">
    <property type="entry name" value="ABC transporter type 1, transmembrane domain"/>
    <property type="match status" value="1"/>
</dbReference>
<dbReference type="PROSITE" id="PS00211">
    <property type="entry name" value="ABC_TRANSPORTER_1"/>
    <property type="match status" value="2"/>
</dbReference>
<dbReference type="PROSITE" id="PS50893">
    <property type="entry name" value="ABC_TRANSPORTER_2"/>
    <property type="match status" value="2"/>
</dbReference>
<gene>
    <name evidence="14" type="ORF">AB675_9510</name>
</gene>
<dbReference type="Gene3D" id="3.40.50.300">
    <property type="entry name" value="P-loop containing nucleotide triphosphate hydrolases"/>
    <property type="match status" value="2"/>
</dbReference>
<dbReference type="STRING" id="1664694.A0A0N1P0I7"/>
<keyword evidence="15" id="KW-1185">Reference proteome</keyword>
<evidence type="ECO:0000256" key="1">
    <source>
        <dbReference type="ARBA" id="ARBA00004141"/>
    </source>
</evidence>
<reference evidence="14 15" key="1">
    <citation type="submission" date="2015-06" db="EMBL/GenBank/DDBJ databases">
        <title>Draft genome of the ant-associated black yeast Phialophora attae CBS 131958.</title>
        <authorList>
            <person name="Moreno L.F."/>
            <person name="Stielow B.J."/>
            <person name="de Hoog S."/>
            <person name="Vicente V.A."/>
            <person name="Weiss V.A."/>
            <person name="de Vries M."/>
            <person name="Cruz L.M."/>
            <person name="Souza E.M."/>
        </authorList>
    </citation>
    <scope>NUCLEOTIDE SEQUENCE [LARGE SCALE GENOMIC DNA]</scope>
    <source>
        <strain evidence="14 15">CBS 131958</strain>
    </source>
</reference>
<feature type="transmembrane region" description="Helical" evidence="11">
    <location>
        <begin position="156"/>
        <end position="175"/>
    </location>
</feature>